<protein>
    <submittedName>
        <fullName evidence="4">S-layer homology domain-containing protein</fullName>
    </submittedName>
</protein>
<evidence type="ECO:0000313" key="4">
    <source>
        <dbReference type="EMBL" id="NUU61541.1"/>
    </source>
</evidence>
<dbReference type="Pfam" id="PF00395">
    <property type="entry name" value="SLH"/>
    <property type="match status" value="3"/>
</dbReference>
<feature type="signal peptide" evidence="2">
    <location>
        <begin position="1"/>
        <end position="26"/>
    </location>
</feature>
<keyword evidence="2" id="KW-0732">Signal</keyword>
<dbReference type="EMBL" id="JABWCS010000209">
    <property type="protein sequence ID" value="NUU61541.1"/>
    <property type="molecule type" value="Genomic_DNA"/>
</dbReference>
<accession>A0A850EUD1</accession>
<feature type="compositionally biased region" description="Low complexity" evidence="1">
    <location>
        <begin position="837"/>
        <end position="848"/>
    </location>
</feature>
<comment type="caution">
    <text evidence="4">The sequence shown here is derived from an EMBL/GenBank/DDBJ whole genome shotgun (WGS) entry which is preliminary data.</text>
</comment>
<dbReference type="RefSeq" id="WP_175372056.1">
    <property type="nucleotide sequence ID" value="NZ_JABWCS010000209.1"/>
</dbReference>
<evidence type="ECO:0000256" key="1">
    <source>
        <dbReference type="SAM" id="MobiDB-lite"/>
    </source>
</evidence>
<proteinExistence type="predicted"/>
<dbReference type="Gene3D" id="3.40.30.10">
    <property type="entry name" value="Glutaredoxin"/>
    <property type="match status" value="1"/>
</dbReference>
<dbReference type="PROSITE" id="PS51272">
    <property type="entry name" value="SLH"/>
    <property type="match status" value="3"/>
</dbReference>
<feature type="chain" id="PRO_5039609504" evidence="2">
    <location>
        <begin position="27"/>
        <end position="1240"/>
    </location>
</feature>
<feature type="region of interest" description="Disordered" evidence="1">
    <location>
        <begin position="810"/>
        <end position="848"/>
    </location>
</feature>
<keyword evidence="5" id="KW-1185">Reference proteome</keyword>
<feature type="compositionally biased region" description="Low complexity" evidence="1">
    <location>
        <begin position="814"/>
        <end position="829"/>
    </location>
</feature>
<feature type="domain" description="SLH" evidence="3">
    <location>
        <begin position="1186"/>
        <end position="1240"/>
    </location>
</feature>
<dbReference type="InterPro" id="IPR001119">
    <property type="entry name" value="SLH_dom"/>
</dbReference>
<dbReference type="AlphaFoldDB" id="A0A850EUD1"/>
<organism evidence="4 5">
    <name type="scientific">Paenibacillus agri</name>
    <dbReference type="NCBI Taxonomy" id="2744309"/>
    <lineage>
        <taxon>Bacteria</taxon>
        <taxon>Bacillati</taxon>
        <taxon>Bacillota</taxon>
        <taxon>Bacilli</taxon>
        <taxon>Bacillales</taxon>
        <taxon>Paenibacillaceae</taxon>
        <taxon>Paenibacillus</taxon>
    </lineage>
</organism>
<evidence type="ECO:0000313" key="5">
    <source>
        <dbReference type="Proteomes" id="UP000564806"/>
    </source>
</evidence>
<gene>
    <name evidence="4" type="ORF">HPT30_14455</name>
</gene>
<evidence type="ECO:0000256" key="2">
    <source>
        <dbReference type="SAM" id="SignalP"/>
    </source>
</evidence>
<evidence type="ECO:0000259" key="3">
    <source>
        <dbReference type="PROSITE" id="PS51272"/>
    </source>
</evidence>
<name>A0A850EUD1_9BACL</name>
<feature type="domain" description="SLH" evidence="3">
    <location>
        <begin position="1118"/>
        <end position="1181"/>
    </location>
</feature>
<feature type="domain" description="SLH" evidence="3">
    <location>
        <begin position="1058"/>
        <end position="1117"/>
    </location>
</feature>
<reference evidence="4" key="1">
    <citation type="submission" date="2020-06" db="EMBL/GenBank/DDBJ databases">
        <title>Paenibacillus sp. nov., isolated from soil.</title>
        <authorList>
            <person name="Seo Y.L."/>
        </authorList>
    </citation>
    <scope>NUCLEOTIDE SEQUENCE [LARGE SCALE GENOMIC DNA]</scope>
    <source>
        <strain evidence="4">JW14</strain>
    </source>
</reference>
<dbReference type="Proteomes" id="UP000564806">
    <property type="component" value="Unassembled WGS sequence"/>
</dbReference>
<sequence>MTIKFKPKKIVSLLLAASLAVLPLQAGRAAAAAETTVSTAATPLSTFDYFSKVYPKLNDPNHVYKTATYEDIVHLFESQGTYAVLVGGAWDENTQADIGFINEVAKDYGISTIYNFDTKLDGDTLQIADTNNKFAYKYVDLVNKYLTNLNIYDKNDPAHNVSYTAKDGSTVTANKIEAPFLFVYNKDNKDALGNSAPIVSSLKDSKSWSQFLTNETLDQTKVDAYKADVRSVFAKAVKYDTINESEYIKAAFNKNYEGENPGKPTIFTQADGDLVYEHVTYHQLKEILSSDGNYAILFGGSWCPNTQAVIKYINEQAKKKNINKIYLWDTKLDSGVTVGVPNNNSGNSIKDGNPHTNDELQVRTTDHPYAKLYVDLVKEYLTNIKTQNNTAEKPTTISYLDQNNTRIFGDRLQVPYLFTYNKTNKDDSGQPAPILGHIELMYSWTNIQPDFVSNGYADGARYNFYLNALDKLFSRLEATPTELTAVAPTSATVNDGQITGVLNKSLEYKRADEPDYKPVSGEAITGLAPGTYQVRYAAKFGYQGPTVPAGASAIPYKPGQATEIVVPVFTHQQAAPTGLIGVAPTTPANDDGQITGTNSALEYRPAAAADYIPVNGEAITGLVPGFYDVRYAAKEGYSASPVTRVEVPAYGEQAAPTGLAGIAPTSPANNDGRITGTTPALEYKLAGVTDYVYATDVEITGLVPGTYNVRFAAKEGFKAGRAADVIVPAYTAEQAAPTGLTGIAPTSSANNDGRITGTTPALEYKLSTVTNYVYATDVEITGLVPGTYNVRYAAKEGYKESPVTDVVVPEYKAPTGGTDPGPSTGSNSPAPTPVSSPAPTASAAPVTSAQGNTIIASKTAVATTDESTGVTTASITAADVAELVESAKKAEAEGKTALLEIKVETTAKTQTAELTIPRSAFNAVASGTKAQVKINYANVGTITLDAKAIANISGAKDEGDIHIRIAKVSLTDEGKEVLGDRPVYDLTVKAGDLTVSSFGGGKAQISVPYKLQAGEEPNSIIIYHINESGSLDNVRGKYAAGTVDFVTTHFSQYIVAYNKVDFADVAANAWYSDAVGFLAARSITSGTDDTHYSPNASVTRGQFTVLLLKAYGIDADENAANNFADAGNTYYTGYLAAAKRLGITTGVGDNQFKPDSKITRQELFTLLYRSLDVLGELPASKNGPALSSYSDAGQIADYAKEALQALTASGVIAGNNGKLNPASVSTRAEVAQVLFNLLSK</sequence>